<protein>
    <submittedName>
        <fullName evidence="3">RWD domain-containing protein 4</fullName>
    </submittedName>
</protein>
<evidence type="ECO:0000259" key="2">
    <source>
        <dbReference type="PROSITE" id="PS50908"/>
    </source>
</evidence>
<dbReference type="SMART" id="SM00591">
    <property type="entry name" value="RWD"/>
    <property type="match status" value="1"/>
</dbReference>
<feature type="compositionally biased region" description="Basic and acidic residues" evidence="1">
    <location>
        <begin position="136"/>
        <end position="149"/>
    </location>
</feature>
<name>A0A8D8Q9T6_9HEMI</name>
<evidence type="ECO:0000256" key="1">
    <source>
        <dbReference type="SAM" id="MobiDB-lite"/>
    </source>
</evidence>
<feature type="compositionally biased region" description="Basic and acidic residues" evidence="1">
    <location>
        <begin position="156"/>
        <end position="170"/>
    </location>
</feature>
<dbReference type="PROSITE" id="PS50908">
    <property type="entry name" value="RWD"/>
    <property type="match status" value="1"/>
</dbReference>
<feature type="region of interest" description="Disordered" evidence="1">
    <location>
        <begin position="134"/>
        <end position="170"/>
    </location>
</feature>
<dbReference type="EMBL" id="HBUF01560463">
    <property type="protein sequence ID" value="CAG6762086.1"/>
    <property type="molecule type" value="Transcribed_RNA"/>
</dbReference>
<dbReference type="EMBL" id="HBUF01066580">
    <property type="protein sequence ID" value="CAG6627848.1"/>
    <property type="molecule type" value="Transcribed_RNA"/>
</dbReference>
<dbReference type="InterPro" id="IPR006575">
    <property type="entry name" value="RWD_dom"/>
</dbReference>
<dbReference type="EMBL" id="HBUF01396810">
    <property type="protein sequence ID" value="CAG6735769.1"/>
    <property type="molecule type" value="Transcribed_RNA"/>
</dbReference>
<proteinExistence type="predicted"/>
<organism evidence="3">
    <name type="scientific">Cacopsylla melanoneura</name>
    <dbReference type="NCBI Taxonomy" id="428564"/>
    <lineage>
        <taxon>Eukaryota</taxon>
        <taxon>Metazoa</taxon>
        <taxon>Ecdysozoa</taxon>
        <taxon>Arthropoda</taxon>
        <taxon>Hexapoda</taxon>
        <taxon>Insecta</taxon>
        <taxon>Pterygota</taxon>
        <taxon>Neoptera</taxon>
        <taxon>Paraneoptera</taxon>
        <taxon>Hemiptera</taxon>
        <taxon>Sternorrhyncha</taxon>
        <taxon>Psylloidea</taxon>
        <taxon>Psyllidae</taxon>
        <taxon>Psyllinae</taxon>
        <taxon>Cacopsylla</taxon>
    </lineage>
</organism>
<dbReference type="PANTHER" id="PTHR21275:SF1">
    <property type="entry name" value="RWD DOMAIN-CONTAINING PROTEIN 4"/>
    <property type="match status" value="1"/>
</dbReference>
<dbReference type="Gene3D" id="3.10.110.10">
    <property type="entry name" value="Ubiquitin Conjugating Enzyme"/>
    <property type="match status" value="1"/>
</dbReference>
<accession>A0A8D8Q9T6</accession>
<dbReference type="Pfam" id="PF05773">
    <property type="entry name" value="RWD"/>
    <property type="match status" value="1"/>
</dbReference>
<reference evidence="3" key="1">
    <citation type="submission" date="2021-05" db="EMBL/GenBank/DDBJ databases">
        <authorList>
            <person name="Alioto T."/>
            <person name="Alioto T."/>
            <person name="Gomez Garrido J."/>
        </authorList>
    </citation>
    <scope>NUCLEOTIDE SEQUENCE</scope>
</reference>
<dbReference type="PANTHER" id="PTHR21275">
    <property type="entry name" value="RWD DOMAIN-CONTAINING PROTEIN 4"/>
    <property type="match status" value="1"/>
</dbReference>
<dbReference type="SUPFAM" id="SSF54495">
    <property type="entry name" value="UBC-like"/>
    <property type="match status" value="1"/>
</dbReference>
<dbReference type="CDD" id="cd23817">
    <property type="entry name" value="RWD-RWDD4"/>
    <property type="match status" value="1"/>
</dbReference>
<sequence length="189" mass="21628">MSNAELQEEEKEVLLSIYEGDPAFNMISDTTYQYKFGEDGDPKSFLFETNWGETYPTEMPTLNMELFYNKHLTSGVKSHIKSKLTEECEQYLGSAMTYTIFEYLRDNTDDLLAAQPEEPSVAVVDTAMQSLEVDDTDSKKEKVVKKEAMSKAQKRKQWERSDGKGEKPRGWDWVDIVKHLSQTGGKPDS</sequence>
<evidence type="ECO:0000313" key="3">
    <source>
        <dbReference type="EMBL" id="CAG6627848.1"/>
    </source>
</evidence>
<dbReference type="EMBL" id="HBUF01066579">
    <property type="protein sequence ID" value="CAG6627847.1"/>
    <property type="molecule type" value="Transcribed_RNA"/>
</dbReference>
<dbReference type="InterPro" id="IPR042770">
    <property type="entry name" value="RWDD4"/>
</dbReference>
<dbReference type="EMBL" id="HBUF01226505">
    <property type="protein sequence ID" value="CAG6671628.1"/>
    <property type="molecule type" value="Transcribed_RNA"/>
</dbReference>
<feature type="domain" description="RWD" evidence="2">
    <location>
        <begin position="9"/>
        <end position="111"/>
    </location>
</feature>
<dbReference type="AlphaFoldDB" id="A0A8D8Q9T6"/>
<dbReference type="InterPro" id="IPR016135">
    <property type="entry name" value="UBQ-conjugating_enzyme/RWD"/>
</dbReference>